<evidence type="ECO:0000256" key="2">
    <source>
        <dbReference type="ARBA" id="ARBA00022448"/>
    </source>
</evidence>
<evidence type="ECO:0000313" key="9">
    <source>
        <dbReference type="Proteomes" id="UP000462055"/>
    </source>
</evidence>
<dbReference type="PROSITE" id="PS50893">
    <property type="entry name" value="ABC_TRANSPORTER_2"/>
    <property type="match status" value="1"/>
</dbReference>
<dbReference type="InterPro" id="IPR003593">
    <property type="entry name" value="AAA+_ATPase"/>
</dbReference>
<evidence type="ECO:0000256" key="1">
    <source>
        <dbReference type="ARBA" id="ARBA00004202"/>
    </source>
</evidence>
<organism evidence="8 9">
    <name type="scientific">Actinomadura physcomitrii</name>
    <dbReference type="NCBI Taxonomy" id="2650748"/>
    <lineage>
        <taxon>Bacteria</taxon>
        <taxon>Bacillati</taxon>
        <taxon>Actinomycetota</taxon>
        <taxon>Actinomycetes</taxon>
        <taxon>Streptosporangiales</taxon>
        <taxon>Thermomonosporaceae</taxon>
        <taxon>Actinomadura</taxon>
    </lineage>
</organism>
<evidence type="ECO:0000313" key="8">
    <source>
        <dbReference type="EMBL" id="MWA02976.1"/>
    </source>
</evidence>
<dbReference type="Pfam" id="PF00005">
    <property type="entry name" value="ABC_tran"/>
    <property type="match status" value="1"/>
</dbReference>
<dbReference type="RefSeq" id="WP_151595608.1">
    <property type="nucleotide sequence ID" value="NZ_WBMS02000016.1"/>
</dbReference>
<dbReference type="PANTHER" id="PTHR42788">
    <property type="entry name" value="TAURINE IMPORT ATP-BINDING PROTEIN-RELATED"/>
    <property type="match status" value="1"/>
</dbReference>
<sequence>MLELDEVGLVHNHRRTDEVVALKDLSLTAPAGQFVTVIGSNGAGKSSLVRVVSGAARPTSGRVRLCGRDMTRLPDYRRAGLVARVFDDPRAGTAPELSVEDNMALAMSRGERRTLRFALSAKRRALMRERLAELGLGLEDRLPDRVGLLSAGQRQSLTMVMAGLTRPEVLLLDEHLAALDPGTAQRVLGLTAELVRGVGCTTLMITHNMDHALALGERLLVMSRGRVVADLDQRDKRAASVADLVELIAGAGDTVSDRILLREDTPIETTKGQQ</sequence>
<accession>A0A6I4ML71</accession>
<keyword evidence="6" id="KW-0472">Membrane</keyword>
<dbReference type="PANTHER" id="PTHR42788:SF7">
    <property type="entry name" value="NITRATE ABC TRANSPORTER ATP-BINDING PROTEIN"/>
    <property type="match status" value="1"/>
</dbReference>
<evidence type="ECO:0000256" key="5">
    <source>
        <dbReference type="ARBA" id="ARBA00022840"/>
    </source>
</evidence>
<dbReference type="EMBL" id="WBMS02000016">
    <property type="protein sequence ID" value="MWA02976.1"/>
    <property type="molecule type" value="Genomic_DNA"/>
</dbReference>
<evidence type="ECO:0000256" key="4">
    <source>
        <dbReference type="ARBA" id="ARBA00022741"/>
    </source>
</evidence>
<comment type="subcellular location">
    <subcellularLocation>
        <location evidence="1">Cell membrane</location>
        <topology evidence="1">Peripheral membrane protein</topology>
    </subcellularLocation>
</comment>
<evidence type="ECO:0000256" key="3">
    <source>
        <dbReference type="ARBA" id="ARBA00022475"/>
    </source>
</evidence>
<evidence type="ECO:0000256" key="6">
    <source>
        <dbReference type="ARBA" id="ARBA00023136"/>
    </source>
</evidence>
<comment type="caution">
    <text evidence="8">The sequence shown here is derived from an EMBL/GenBank/DDBJ whole genome shotgun (WGS) entry which is preliminary data.</text>
</comment>
<keyword evidence="9" id="KW-1185">Reference proteome</keyword>
<keyword evidence="3" id="KW-1003">Cell membrane</keyword>
<dbReference type="AlphaFoldDB" id="A0A6I4ML71"/>
<keyword evidence="4" id="KW-0547">Nucleotide-binding</keyword>
<dbReference type="Proteomes" id="UP000462055">
    <property type="component" value="Unassembled WGS sequence"/>
</dbReference>
<dbReference type="InterPro" id="IPR003439">
    <property type="entry name" value="ABC_transporter-like_ATP-bd"/>
</dbReference>
<dbReference type="InterPro" id="IPR027417">
    <property type="entry name" value="P-loop_NTPase"/>
</dbReference>
<proteinExistence type="predicted"/>
<dbReference type="SMART" id="SM00382">
    <property type="entry name" value="AAA"/>
    <property type="match status" value="1"/>
</dbReference>
<name>A0A6I4ML71_9ACTN</name>
<keyword evidence="5 8" id="KW-0067">ATP-binding</keyword>
<reference evidence="8" key="1">
    <citation type="submission" date="2019-12" db="EMBL/GenBank/DDBJ databases">
        <title>Actinomadura physcomitrii sp. nov., a novel actinomycete isolated from moss [Physcomitrium sphaericum (Ludw) Fuernr].</title>
        <authorList>
            <person name="Zhuang X."/>
        </authorList>
    </citation>
    <scope>NUCLEOTIDE SEQUENCE [LARGE SCALE GENOMIC DNA]</scope>
    <source>
        <strain evidence="8">LD22</strain>
    </source>
</reference>
<protein>
    <submittedName>
        <fullName evidence="8">ATP-binding cassette domain-containing protein</fullName>
    </submittedName>
</protein>
<evidence type="ECO:0000259" key="7">
    <source>
        <dbReference type="PROSITE" id="PS50893"/>
    </source>
</evidence>
<dbReference type="Gene3D" id="3.40.50.300">
    <property type="entry name" value="P-loop containing nucleotide triphosphate hydrolases"/>
    <property type="match status" value="1"/>
</dbReference>
<feature type="domain" description="ABC transporter" evidence="7">
    <location>
        <begin position="2"/>
        <end position="249"/>
    </location>
</feature>
<keyword evidence="2" id="KW-0813">Transport</keyword>
<dbReference type="InterPro" id="IPR050166">
    <property type="entry name" value="ABC_transporter_ATP-bind"/>
</dbReference>
<dbReference type="GO" id="GO:0005524">
    <property type="term" value="F:ATP binding"/>
    <property type="evidence" value="ECO:0007669"/>
    <property type="project" value="UniProtKB-KW"/>
</dbReference>
<dbReference type="GO" id="GO:0016887">
    <property type="term" value="F:ATP hydrolysis activity"/>
    <property type="evidence" value="ECO:0007669"/>
    <property type="project" value="InterPro"/>
</dbReference>
<dbReference type="SUPFAM" id="SSF52540">
    <property type="entry name" value="P-loop containing nucleoside triphosphate hydrolases"/>
    <property type="match status" value="1"/>
</dbReference>
<dbReference type="GO" id="GO:0005886">
    <property type="term" value="C:plasma membrane"/>
    <property type="evidence" value="ECO:0007669"/>
    <property type="project" value="UniProtKB-SubCell"/>
</dbReference>
<gene>
    <name evidence="8" type="ORF">F8568_021870</name>
</gene>